<proteinExistence type="predicted"/>
<accession>A0A2M8D8D0</accession>
<dbReference type="AlphaFoldDB" id="A0A2M8D8D0"/>
<sequence length="61" mass="6743">MITFAGGSRAVFRGNGGRRVHVSYHEIWTGAMSRRVSGSPTVHQKAAPRKYIPQSRHGLHS</sequence>
<name>A0A2M8D8D0_9BACT</name>
<feature type="region of interest" description="Disordered" evidence="1">
    <location>
        <begin position="35"/>
        <end position="61"/>
    </location>
</feature>
<reference evidence="3" key="1">
    <citation type="submission" date="2017-09" db="EMBL/GenBank/DDBJ databases">
        <title>Depth-based differentiation of microbial function through sediment-hosted aquifers and enrichment of novel symbionts in the deep terrestrial subsurface.</title>
        <authorList>
            <person name="Probst A.J."/>
            <person name="Ladd B."/>
            <person name="Jarett J.K."/>
            <person name="Geller-Mcgrath D.E."/>
            <person name="Sieber C.M.K."/>
            <person name="Emerson J.B."/>
            <person name="Anantharaman K."/>
            <person name="Thomas B.C."/>
            <person name="Malmstrom R."/>
            <person name="Stieglmeier M."/>
            <person name="Klingl A."/>
            <person name="Woyke T."/>
            <person name="Ryan C.M."/>
            <person name="Banfield J.F."/>
        </authorList>
    </citation>
    <scope>NUCLEOTIDE SEQUENCE [LARGE SCALE GENOMIC DNA]</scope>
</reference>
<dbReference type="EMBL" id="PFTM01000031">
    <property type="protein sequence ID" value="PJB83416.1"/>
    <property type="molecule type" value="Genomic_DNA"/>
</dbReference>
<organism evidence="2 3">
    <name type="scientific">Candidatus Yonathbacteria bacterium CG_4_9_14_0_8_um_filter_46_47</name>
    <dbReference type="NCBI Taxonomy" id="1975106"/>
    <lineage>
        <taxon>Bacteria</taxon>
        <taxon>Candidatus Yonathiibacteriota</taxon>
    </lineage>
</organism>
<evidence type="ECO:0000313" key="3">
    <source>
        <dbReference type="Proteomes" id="UP000229236"/>
    </source>
</evidence>
<gene>
    <name evidence="2" type="ORF">CO088_01615</name>
</gene>
<comment type="caution">
    <text evidence="2">The sequence shown here is derived from an EMBL/GenBank/DDBJ whole genome shotgun (WGS) entry which is preliminary data.</text>
</comment>
<evidence type="ECO:0000313" key="2">
    <source>
        <dbReference type="EMBL" id="PJB83416.1"/>
    </source>
</evidence>
<dbReference type="Proteomes" id="UP000229236">
    <property type="component" value="Unassembled WGS sequence"/>
</dbReference>
<protein>
    <submittedName>
        <fullName evidence="2">Uncharacterized protein</fullName>
    </submittedName>
</protein>
<evidence type="ECO:0000256" key="1">
    <source>
        <dbReference type="SAM" id="MobiDB-lite"/>
    </source>
</evidence>